<keyword evidence="2" id="KW-1185">Reference proteome</keyword>
<dbReference type="EMBL" id="JOTN01000001">
    <property type="protein sequence ID" value="KEK21263.1"/>
    <property type="molecule type" value="Genomic_DNA"/>
</dbReference>
<sequence>MKMTAGVEQAVYALLLLNRLPKQAMLSGESLSQQLHVSPTYLKKLMRKLVRAGLVSSVPGAKGGFRLLTVSENIRIYDVYIAVEGLESLYRSNGIFHAMFQLKENKTCLLSDVMEEAEDAWQSILKRTTIDSLHEALNNTSSKESLTKIDSWLKEKVVL</sequence>
<dbReference type="InterPro" id="IPR000944">
    <property type="entry name" value="Tscrpt_reg_Rrf2"/>
</dbReference>
<dbReference type="InterPro" id="IPR036390">
    <property type="entry name" value="WH_DNA-bd_sf"/>
</dbReference>
<protein>
    <submittedName>
        <fullName evidence="1">Transcriptional regulator</fullName>
    </submittedName>
</protein>
<dbReference type="PANTHER" id="PTHR33221:SF15">
    <property type="entry name" value="HTH-TYPE TRANSCRIPTIONAL REGULATOR YWGB-RELATED"/>
    <property type="match status" value="1"/>
</dbReference>
<evidence type="ECO:0000313" key="2">
    <source>
        <dbReference type="Proteomes" id="UP000027822"/>
    </source>
</evidence>
<dbReference type="InterPro" id="IPR030489">
    <property type="entry name" value="TR_Rrf2-type_CS"/>
</dbReference>
<dbReference type="PROSITE" id="PS51197">
    <property type="entry name" value="HTH_RRF2_2"/>
    <property type="match status" value="1"/>
</dbReference>
<dbReference type="Gene3D" id="1.10.10.10">
    <property type="entry name" value="Winged helix-like DNA-binding domain superfamily/Winged helix DNA-binding domain"/>
    <property type="match status" value="1"/>
</dbReference>
<dbReference type="OrthoDB" id="9808360at2"/>
<name>A0A073KG22_9BACI</name>
<dbReference type="GO" id="GO:0005829">
    <property type="term" value="C:cytosol"/>
    <property type="evidence" value="ECO:0007669"/>
    <property type="project" value="TreeGrafter"/>
</dbReference>
<dbReference type="STRING" id="574376.BAMA_00385"/>
<dbReference type="RefSeq" id="WP_034634915.1">
    <property type="nucleotide sequence ID" value="NZ_CBCSJC010000002.1"/>
</dbReference>
<proteinExistence type="predicted"/>
<dbReference type="InterPro" id="IPR036388">
    <property type="entry name" value="WH-like_DNA-bd_sf"/>
</dbReference>
<evidence type="ECO:0000313" key="1">
    <source>
        <dbReference type="EMBL" id="KEK21263.1"/>
    </source>
</evidence>
<gene>
    <name evidence="1" type="ORF">BAMA_00385</name>
</gene>
<reference evidence="1 2" key="1">
    <citation type="submission" date="2014-06" db="EMBL/GenBank/DDBJ databases">
        <title>Draft genome sequence of Bacillus manliponensis JCM 15802 (MCCC 1A00708).</title>
        <authorList>
            <person name="Lai Q."/>
            <person name="Liu Y."/>
            <person name="Shao Z."/>
        </authorList>
    </citation>
    <scope>NUCLEOTIDE SEQUENCE [LARGE SCALE GENOMIC DNA]</scope>
    <source>
        <strain evidence="1 2">JCM 15802</strain>
    </source>
</reference>
<dbReference type="PANTHER" id="PTHR33221">
    <property type="entry name" value="WINGED HELIX-TURN-HELIX TRANSCRIPTIONAL REGULATOR, RRF2 FAMILY"/>
    <property type="match status" value="1"/>
</dbReference>
<accession>A0A073KG22</accession>
<dbReference type="eggNOG" id="COG1959">
    <property type="taxonomic scope" value="Bacteria"/>
</dbReference>
<dbReference type="AlphaFoldDB" id="A0A073KG22"/>
<dbReference type="NCBIfam" id="TIGR00738">
    <property type="entry name" value="rrf2_super"/>
    <property type="match status" value="1"/>
</dbReference>
<dbReference type="Pfam" id="PF02082">
    <property type="entry name" value="Rrf2"/>
    <property type="match status" value="1"/>
</dbReference>
<comment type="caution">
    <text evidence="1">The sequence shown here is derived from an EMBL/GenBank/DDBJ whole genome shotgun (WGS) entry which is preliminary data.</text>
</comment>
<dbReference type="PROSITE" id="PS01332">
    <property type="entry name" value="HTH_RRF2_1"/>
    <property type="match status" value="1"/>
</dbReference>
<organism evidence="1 2">
    <name type="scientific">Bacillus manliponensis</name>
    <dbReference type="NCBI Taxonomy" id="574376"/>
    <lineage>
        <taxon>Bacteria</taxon>
        <taxon>Bacillati</taxon>
        <taxon>Bacillota</taxon>
        <taxon>Bacilli</taxon>
        <taxon>Bacillales</taxon>
        <taxon>Bacillaceae</taxon>
        <taxon>Bacillus</taxon>
        <taxon>Bacillus cereus group</taxon>
    </lineage>
</organism>
<dbReference type="Proteomes" id="UP000027822">
    <property type="component" value="Unassembled WGS sequence"/>
</dbReference>
<dbReference type="GO" id="GO:0003700">
    <property type="term" value="F:DNA-binding transcription factor activity"/>
    <property type="evidence" value="ECO:0007669"/>
    <property type="project" value="TreeGrafter"/>
</dbReference>
<dbReference type="SUPFAM" id="SSF46785">
    <property type="entry name" value="Winged helix' DNA-binding domain"/>
    <property type="match status" value="1"/>
</dbReference>